<name>A0ABP8C9U8_9ACTN</name>
<evidence type="ECO:0000313" key="1">
    <source>
        <dbReference type="EMBL" id="GAA4236156.1"/>
    </source>
</evidence>
<organism evidence="1 2">
    <name type="scientific">Actinomadura meridiana</name>
    <dbReference type="NCBI Taxonomy" id="559626"/>
    <lineage>
        <taxon>Bacteria</taxon>
        <taxon>Bacillati</taxon>
        <taxon>Actinomycetota</taxon>
        <taxon>Actinomycetes</taxon>
        <taxon>Streptosporangiales</taxon>
        <taxon>Thermomonosporaceae</taxon>
        <taxon>Actinomadura</taxon>
    </lineage>
</organism>
<dbReference type="EMBL" id="BAABAS010000015">
    <property type="protein sequence ID" value="GAA4236156.1"/>
    <property type="molecule type" value="Genomic_DNA"/>
</dbReference>
<comment type="caution">
    <text evidence="1">The sequence shown here is derived from an EMBL/GenBank/DDBJ whole genome shotgun (WGS) entry which is preliminary data.</text>
</comment>
<evidence type="ECO:0000313" key="2">
    <source>
        <dbReference type="Proteomes" id="UP001501710"/>
    </source>
</evidence>
<gene>
    <name evidence="1" type="ORF">GCM10022254_45110</name>
</gene>
<accession>A0ABP8C9U8</accession>
<proteinExistence type="predicted"/>
<dbReference type="Proteomes" id="UP001501710">
    <property type="component" value="Unassembled WGS sequence"/>
</dbReference>
<protein>
    <submittedName>
        <fullName evidence="1">Uncharacterized protein</fullName>
    </submittedName>
</protein>
<sequence>MVGMTTAARETAAGLAEFNAYYDDVHAGEVLAANPGFGPPRRYELDGEPDSATPRWLALYPIATGEHVAAYLDRQRDPGRNARTYTPGPPSWNDASFVWRAVWRLAAASAPPPGPVTALLVAGVDPPADATDAEMAEFTDFYDEGHVPDILEYGGYRSFARYEKIAHLPAALDGYPRFCSMYTTDVPPADLDGRAALAEAGKNGRLSVGPPIWQRRTTWWRLWFTPIQAAVTER</sequence>
<keyword evidence="2" id="KW-1185">Reference proteome</keyword>
<reference evidence="2" key="1">
    <citation type="journal article" date="2019" name="Int. J. Syst. Evol. Microbiol.">
        <title>The Global Catalogue of Microorganisms (GCM) 10K type strain sequencing project: providing services to taxonomists for standard genome sequencing and annotation.</title>
        <authorList>
            <consortium name="The Broad Institute Genomics Platform"/>
            <consortium name="The Broad Institute Genome Sequencing Center for Infectious Disease"/>
            <person name="Wu L."/>
            <person name="Ma J."/>
        </authorList>
    </citation>
    <scope>NUCLEOTIDE SEQUENCE [LARGE SCALE GENOMIC DNA]</scope>
    <source>
        <strain evidence="2">JCM 17440</strain>
    </source>
</reference>